<evidence type="ECO:0000313" key="2">
    <source>
        <dbReference type="Proteomes" id="UP000093053"/>
    </source>
</evidence>
<dbReference type="PANTHER" id="PTHR43649">
    <property type="entry name" value="ARABINOSE-BINDING PROTEIN-RELATED"/>
    <property type="match status" value="1"/>
</dbReference>
<proteinExistence type="predicted"/>
<dbReference type="PROSITE" id="PS51257">
    <property type="entry name" value="PROKAR_LIPOPROTEIN"/>
    <property type="match status" value="1"/>
</dbReference>
<dbReference type="InterPro" id="IPR006059">
    <property type="entry name" value="SBP"/>
</dbReference>
<dbReference type="STRING" id="1586287.BBK82_32450"/>
<dbReference type="PANTHER" id="PTHR43649:SF12">
    <property type="entry name" value="DIACETYLCHITOBIOSE BINDING PROTEIN DASA"/>
    <property type="match status" value="1"/>
</dbReference>
<dbReference type="SUPFAM" id="SSF53850">
    <property type="entry name" value="Periplasmic binding protein-like II"/>
    <property type="match status" value="1"/>
</dbReference>
<organism evidence="1 2">
    <name type="scientific">Lentzea guizhouensis</name>
    <dbReference type="NCBI Taxonomy" id="1586287"/>
    <lineage>
        <taxon>Bacteria</taxon>
        <taxon>Bacillati</taxon>
        <taxon>Actinomycetota</taxon>
        <taxon>Actinomycetes</taxon>
        <taxon>Pseudonocardiales</taxon>
        <taxon>Pseudonocardiaceae</taxon>
        <taxon>Lentzea</taxon>
    </lineage>
</organism>
<name>A0A1B2HQS2_9PSEU</name>
<protein>
    <submittedName>
        <fullName evidence="1">Sugar ABC transporter substrate-binding protein</fullName>
    </submittedName>
</protein>
<dbReference type="Gene3D" id="3.40.190.10">
    <property type="entry name" value="Periplasmic binding protein-like II"/>
    <property type="match status" value="1"/>
</dbReference>
<accession>A0A1B2HQS2</accession>
<keyword evidence="2" id="KW-1185">Reference proteome</keyword>
<dbReference type="RefSeq" id="WP_065918392.1">
    <property type="nucleotide sequence ID" value="NZ_CP016793.1"/>
</dbReference>
<dbReference type="Proteomes" id="UP000093053">
    <property type="component" value="Chromosome"/>
</dbReference>
<gene>
    <name evidence="1" type="ORF">BBK82_32450</name>
</gene>
<dbReference type="EMBL" id="CP016793">
    <property type="protein sequence ID" value="ANZ40051.1"/>
    <property type="molecule type" value="Genomic_DNA"/>
</dbReference>
<dbReference type="InterPro" id="IPR050490">
    <property type="entry name" value="Bact_solute-bd_prot1"/>
</dbReference>
<reference evidence="1 2" key="1">
    <citation type="submission" date="2016-07" db="EMBL/GenBank/DDBJ databases">
        <title>Complete genome sequence of the Lentzea guizhouensis DHS C013.</title>
        <authorList>
            <person name="Cao C."/>
        </authorList>
    </citation>
    <scope>NUCLEOTIDE SEQUENCE [LARGE SCALE GENOMIC DNA]</scope>
    <source>
        <strain evidence="1 2">DHS C013</strain>
    </source>
</reference>
<dbReference type="OrthoDB" id="3561718at2"/>
<dbReference type="AlphaFoldDB" id="A0A1B2HQS2"/>
<sequence>MRFGRKTIVGAALLLAACAPGTDDGATNSSAPDHLTYLYFTDGPDEQVTRALIAGFEKEAGATVELQIVPFSELSQQVQGRIASGNAPDVFRTDTLTGFRDALLDLKANGQDIGGQFMDEARDYVSGPGGELLAVPSDLTMNGPFVNLDQFAKAGVAPPKPDAPWTWDELVANASKVQQANGTPFAIAHDKSGHRFSGMLNQHGTNIFGTDGEVGLDAAKAATAVGKFAELHQQGAMSKDFWLESGTKYRGANDIFLAGDAPVYLSGNWQVSQFVKAAKFSWAAIPNPCAERCGGYPGGKFTAATKQSANPELAARFVAFMNSRAAQEKYAKEAQFLPTRKDLISEGIAYPQRADDMAVFLADVRRTDKAAFASVYSPGFSPTATAVVKELASVIAGQQSPEQAVTNIRAAAEKNLK</sequence>
<dbReference type="KEGG" id="led:BBK82_32450"/>
<evidence type="ECO:0000313" key="1">
    <source>
        <dbReference type="EMBL" id="ANZ40051.1"/>
    </source>
</evidence>
<dbReference type="Pfam" id="PF13416">
    <property type="entry name" value="SBP_bac_8"/>
    <property type="match status" value="1"/>
</dbReference>